<sequence>MVHASFRETWREELYLVPVADDLPGLMAQVVTRHRLTFQTTSACILLPHPNSSPTKSSHLL</sequence>
<accession>A0A0A9D1T2</accession>
<dbReference type="AlphaFoldDB" id="A0A0A9D1T2"/>
<name>A0A0A9D1T2_ARUDO</name>
<reference evidence="1" key="1">
    <citation type="submission" date="2014-09" db="EMBL/GenBank/DDBJ databases">
        <authorList>
            <person name="Magalhaes I.L.F."/>
            <person name="Oliveira U."/>
            <person name="Santos F.R."/>
            <person name="Vidigal T.H.D.A."/>
            <person name="Brescovit A.D."/>
            <person name="Santos A.J."/>
        </authorList>
    </citation>
    <scope>NUCLEOTIDE SEQUENCE</scope>
    <source>
        <tissue evidence="1">Shoot tissue taken approximately 20 cm above the soil surface</tissue>
    </source>
</reference>
<organism evidence="1">
    <name type="scientific">Arundo donax</name>
    <name type="common">Giant reed</name>
    <name type="synonym">Donax arundinaceus</name>
    <dbReference type="NCBI Taxonomy" id="35708"/>
    <lineage>
        <taxon>Eukaryota</taxon>
        <taxon>Viridiplantae</taxon>
        <taxon>Streptophyta</taxon>
        <taxon>Embryophyta</taxon>
        <taxon>Tracheophyta</taxon>
        <taxon>Spermatophyta</taxon>
        <taxon>Magnoliopsida</taxon>
        <taxon>Liliopsida</taxon>
        <taxon>Poales</taxon>
        <taxon>Poaceae</taxon>
        <taxon>PACMAD clade</taxon>
        <taxon>Arundinoideae</taxon>
        <taxon>Arundineae</taxon>
        <taxon>Arundo</taxon>
    </lineage>
</organism>
<dbReference type="EMBL" id="GBRH01215331">
    <property type="protein sequence ID" value="JAD82564.1"/>
    <property type="molecule type" value="Transcribed_RNA"/>
</dbReference>
<proteinExistence type="predicted"/>
<evidence type="ECO:0000313" key="1">
    <source>
        <dbReference type="EMBL" id="JAD82564.1"/>
    </source>
</evidence>
<reference evidence="1" key="2">
    <citation type="journal article" date="2015" name="Data Brief">
        <title>Shoot transcriptome of the giant reed, Arundo donax.</title>
        <authorList>
            <person name="Barrero R.A."/>
            <person name="Guerrero F.D."/>
            <person name="Moolhuijzen P."/>
            <person name="Goolsby J.A."/>
            <person name="Tidwell J."/>
            <person name="Bellgard S.E."/>
            <person name="Bellgard M.I."/>
        </authorList>
    </citation>
    <scope>NUCLEOTIDE SEQUENCE</scope>
    <source>
        <tissue evidence="1">Shoot tissue taken approximately 20 cm above the soil surface</tissue>
    </source>
</reference>
<protein>
    <submittedName>
        <fullName evidence="1">Uncharacterized protein</fullName>
    </submittedName>
</protein>